<comment type="caution">
    <text evidence="7">The sequence shown here is derived from an EMBL/GenBank/DDBJ whole genome shotgun (WGS) entry which is preliminary data.</text>
</comment>
<evidence type="ECO:0000256" key="3">
    <source>
        <dbReference type="ARBA" id="ARBA00022821"/>
    </source>
</evidence>
<gene>
    <name evidence="7" type="ORF">TEA_015154</name>
</gene>
<evidence type="ECO:0000313" key="8">
    <source>
        <dbReference type="Proteomes" id="UP000306102"/>
    </source>
</evidence>
<proteinExistence type="predicted"/>
<evidence type="ECO:0000259" key="5">
    <source>
        <dbReference type="Pfam" id="PF23247"/>
    </source>
</evidence>
<keyword evidence="8" id="KW-1185">Reference proteome</keyword>
<protein>
    <recommendedName>
        <fullName evidence="9">NB-ARC domain-containing protein</fullName>
    </recommendedName>
</protein>
<sequence>MISTDQDQGPKVSTIFVIAEKKLYTIQHFLIFRLKVGWLGMEDVDQEGGSSEHSTVYAHLLDSQKKSTTRKLSSSKEEEEEEQKGKELMALKLKASSLLEREISKIGISGLGGEKVASALKDMQMVRDQCSVVLCISVSRHHSTKDIRQSIAEQIRGYKEADEIFTDPNILSCYLPRDFFLLVDCTDDGQIDLHDLGLTETPKVEKWTTLKEIELMNNKLSELPENPKCPFLQKLLLHNNYELMEIPELFFESMPLLGVLDLSYTSIKSLPPSISRLRSLQTFNLRGCALLMELPPQLRVLGNLEIFDLEGTEIMYLPEEIGELISLMCFKVSFCGRANRYMDLIIPTKALSKLSELEELSIDVSPDDEWWDAKVKTILNEPSKALKLTFLELNLPTVEILQLLRWKGTELKYLDWFEFRFIVSCHRQRLISRLPHEVEERFKKWNKWRKCLEYINGDGKPTEITEVLNRALVFFLDRHWTIKMLSDFENENLELVFESLNYLGMHHMKNLQSIWKGPIENGSLLCLSSLTLRTCPNLTTIFTPSLLNNLSQLEELVVEDCCKIKSLVIQESPNFKSGYVLQRLKRMSLVDLPKLVTISGGLIVNPILKILMVYGCPKLEILYPTEISSTISKIKGVKEWLEALNRNESKSNITFEELGSGEDLMDQLAKDLFALIGDGLLVARTSGSLGKKLSLGIHHPSSLPTYLSTAPHLILAKVLQWCFLTRQEHYTPNRETTSVRWTAPEPSSFKLNMDHVSRCTHPRVNTLMPYSFVPFEKPKSCPRSCWCKCKQMPKAWCKIAQGMP</sequence>
<accession>A0A4S4E8K0</accession>
<keyword evidence="2" id="KW-0677">Repeat</keyword>
<dbReference type="Proteomes" id="UP000306102">
    <property type="component" value="Unassembled WGS sequence"/>
</dbReference>
<dbReference type="SUPFAM" id="SSF52058">
    <property type="entry name" value="L domain-like"/>
    <property type="match status" value="1"/>
</dbReference>
<evidence type="ECO:0000256" key="4">
    <source>
        <dbReference type="SAM" id="MobiDB-lite"/>
    </source>
</evidence>
<dbReference type="InterPro" id="IPR055414">
    <property type="entry name" value="LRR_R13L4/SHOC2-like"/>
</dbReference>
<feature type="region of interest" description="Disordered" evidence="4">
    <location>
        <begin position="67"/>
        <end position="86"/>
    </location>
</feature>
<keyword evidence="1" id="KW-0433">Leucine-rich repeat</keyword>
<dbReference type="PANTHER" id="PTHR33463">
    <property type="entry name" value="NB-ARC DOMAIN-CONTAINING PROTEIN-RELATED"/>
    <property type="match status" value="1"/>
</dbReference>
<evidence type="ECO:0000259" key="6">
    <source>
        <dbReference type="Pfam" id="PF23598"/>
    </source>
</evidence>
<dbReference type="SMART" id="SM00369">
    <property type="entry name" value="LRR_TYP"/>
    <property type="match status" value="2"/>
</dbReference>
<dbReference type="InterPro" id="IPR050905">
    <property type="entry name" value="Plant_NBS-LRR"/>
</dbReference>
<keyword evidence="3" id="KW-0611">Plant defense</keyword>
<organism evidence="7 8">
    <name type="scientific">Camellia sinensis var. sinensis</name>
    <name type="common">China tea</name>
    <dbReference type="NCBI Taxonomy" id="542762"/>
    <lineage>
        <taxon>Eukaryota</taxon>
        <taxon>Viridiplantae</taxon>
        <taxon>Streptophyta</taxon>
        <taxon>Embryophyta</taxon>
        <taxon>Tracheophyta</taxon>
        <taxon>Spermatophyta</taxon>
        <taxon>Magnoliopsida</taxon>
        <taxon>eudicotyledons</taxon>
        <taxon>Gunneridae</taxon>
        <taxon>Pentapetalae</taxon>
        <taxon>asterids</taxon>
        <taxon>Ericales</taxon>
        <taxon>Theaceae</taxon>
        <taxon>Camellia</taxon>
    </lineage>
</organism>
<dbReference type="InterPro" id="IPR003591">
    <property type="entry name" value="Leu-rich_rpt_typical-subtyp"/>
</dbReference>
<feature type="domain" description="Disease resistance R13L4/SHOC-2-like LRR" evidence="6">
    <location>
        <begin position="216"/>
        <end position="394"/>
    </location>
</feature>
<dbReference type="InterPro" id="IPR032675">
    <property type="entry name" value="LRR_dom_sf"/>
</dbReference>
<dbReference type="Gene3D" id="3.80.10.10">
    <property type="entry name" value="Ribonuclease Inhibitor"/>
    <property type="match status" value="2"/>
</dbReference>
<feature type="domain" description="Disease resistance protein At4g27190-like leucine-rich repeats" evidence="5">
    <location>
        <begin position="486"/>
        <end position="561"/>
    </location>
</feature>
<dbReference type="Pfam" id="PF23247">
    <property type="entry name" value="LRR_RPS2"/>
    <property type="match status" value="1"/>
</dbReference>
<evidence type="ECO:0008006" key="9">
    <source>
        <dbReference type="Google" id="ProtNLM"/>
    </source>
</evidence>
<dbReference type="EMBL" id="SDRB02007039">
    <property type="protein sequence ID" value="THG11776.1"/>
    <property type="molecule type" value="Genomic_DNA"/>
</dbReference>
<dbReference type="Pfam" id="PF23598">
    <property type="entry name" value="LRR_14"/>
    <property type="match status" value="1"/>
</dbReference>
<evidence type="ECO:0000256" key="1">
    <source>
        <dbReference type="ARBA" id="ARBA00022614"/>
    </source>
</evidence>
<dbReference type="PANTHER" id="PTHR33463:SF179">
    <property type="entry name" value="NB-ARC DOMAIN-CONTAINING PROTEIN"/>
    <property type="match status" value="1"/>
</dbReference>
<reference evidence="7 8" key="1">
    <citation type="journal article" date="2018" name="Proc. Natl. Acad. Sci. U.S.A.">
        <title>Draft genome sequence of Camellia sinensis var. sinensis provides insights into the evolution of the tea genome and tea quality.</title>
        <authorList>
            <person name="Wei C."/>
            <person name="Yang H."/>
            <person name="Wang S."/>
            <person name="Zhao J."/>
            <person name="Liu C."/>
            <person name="Gao L."/>
            <person name="Xia E."/>
            <person name="Lu Y."/>
            <person name="Tai Y."/>
            <person name="She G."/>
            <person name="Sun J."/>
            <person name="Cao H."/>
            <person name="Tong W."/>
            <person name="Gao Q."/>
            <person name="Li Y."/>
            <person name="Deng W."/>
            <person name="Jiang X."/>
            <person name="Wang W."/>
            <person name="Chen Q."/>
            <person name="Zhang S."/>
            <person name="Li H."/>
            <person name="Wu J."/>
            <person name="Wang P."/>
            <person name="Li P."/>
            <person name="Shi C."/>
            <person name="Zheng F."/>
            <person name="Jian J."/>
            <person name="Huang B."/>
            <person name="Shan D."/>
            <person name="Shi M."/>
            <person name="Fang C."/>
            <person name="Yue Y."/>
            <person name="Li F."/>
            <person name="Li D."/>
            <person name="Wei S."/>
            <person name="Han B."/>
            <person name="Jiang C."/>
            <person name="Yin Y."/>
            <person name="Xia T."/>
            <person name="Zhang Z."/>
            <person name="Bennetzen J.L."/>
            <person name="Zhao S."/>
            <person name="Wan X."/>
        </authorList>
    </citation>
    <scope>NUCLEOTIDE SEQUENCE [LARGE SCALE GENOMIC DNA]</scope>
    <source>
        <strain evidence="8">cv. Shuchazao</strain>
        <tissue evidence="7">Leaf</tissue>
    </source>
</reference>
<evidence type="ECO:0000256" key="2">
    <source>
        <dbReference type="ARBA" id="ARBA00022737"/>
    </source>
</evidence>
<dbReference type="InterPro" id="IPR057135">
    <property type="entry name" value="At4g27190-like_LRR"/>
</dbReference>
<dbReference type="AlphaFoldDB" id="A0A4S4E8K0"/>
<evidence type="ECO:0000313" key="7">
    <source>
        <dbReference type="EMBL" id="THG11776.1"/>
    </source>
</evidence>
<name>A0A4S4E8K0_CAMSN</name>